<evidence type="ECO:0000256" key="2">
    <source>
        <dbReference type="ARBA" id="ARBA00022490"/>
    </source>
</evidence>
<comment type="caution">
    <text evidence="4">The sequence shown here is derived from an EMBL/GenBank/DDBJ whole genome shotgun (WGS) entry which is preliminary data.</text>
</comment>
<keyword evidence="3" id="KW-0677">Repeat</keyword>
<dbReference type="Proteomes" id="UP000019141">
    <property type="component" value="Unassembled WGS sequence"/>
</dbReference>
<organism evidence="4 5">
    <name type="scientific">Entotheonella factor</name>
    <dbReference type="NCBI Taxonomy" id="1429438"/>
    <lineage>
        <taxon>Bacteria</taxon>
        <taxon>Pseudomonadati</taxon>
        <taxon>Nitrospinota/Tectimicrobiota group</taxon>
        <taxon>Candidatus Tectimicrobiota</taxon>
        <taxon>Candidatus Entotheonellia</taxon>
        <taxon>Candidatus Entotheonellales</taxon>
        <taxon>Candidatus Entotheonellaceae</taxon>
        <taxon>Candidatus Entotheonella</taxon>
    </lineage>
</organism>
<dbReference type="PANTHER" id="PTHR45954">
    <property type="entry name" value="LD33695P"/>
    <property type="match status" value="1"/>
</dbReference>
<gene>
    <name evidence="4" type="ORF">ETSY1_15495</name>
</gene>
<evidence type="ECO:0000256" key="1">
    <source>
        <dbReference type="ARBA" id="ARBA00004496"/>
    </source>
</evidence>
<evidence type="ECO:0000313" key="4">
    <source>
        <dbReference type="EMBL" id="ETW99302.1"/>
    </source>
</evidence>
<dbReference type="SUPFAM" id="SSF48452">
    <property type="entry name" value="TPR-like"/>
    <property type="match status" value="2"/>
</dbReference>
<name>W4LMX7_ENTF1</name>
<dbReference type="InterPro" id="IPR011990">
    <property type="entry name" value="TPR-like_helical_dom_sf"/>
</dbReference>
<keyword evidence="5" id="KW-1185">Reference proteome</keyword>
<evidence type="ECO:0000256" key="3">
    <source>
        <dbReference type="ARBA" id="ARBA00022737"/>
    </source>
</evidence>
<evidence type="ECO:0008006" key="6">
    <source>
        <dbReference type="Google" id="ProtNLM"/>
    </source>
</evidence>
<dbReference type="EMBL" id="AZHW01000463">
    <property type="protein sequence ID" value="ETW99302.1"/>
    <property type="molecule type" value="Genomic_DNA"/>
</dbReference>
<dbReference type="HOGENOM" id="CLU_483734_0_0_7"/>
<keyword evidence="2" id="KW-0963">Cytoplasm</keyword>
<evidence type="ECO:0000313" key="5">
    <source>
        <dbReference type="Proteomes" id="UP000019141"/>
    </source>
</evidence>
<protein>
    <recommendedName>
        <fullName evidence="6">Tetratricopeptide repeat protein</fullName>
    </recommendedName>
</protein>
<dbReference type="SMART" id="SM00028">
    <property type="entry name" value="TPR"/>
    <property type="match status" value="3"/>
</dbReference>
<dbReference type="GO" id="GO:0005938">
    <property type="term" value="C:cell cortex"/>
    <property type="evidence" value="ECO:0007669"/>
    <property type="project" value="TreeGrafter"/>
</dbReference>
<accession>W4LMX7</accession>
<dbReference type="Gene3D" id="1.25.40.10">
    <property type="entry name" value="Tetratricopeptide repeat domain"/>
    <property type="match status" value="2"/>
</dbReference>
<dbReference type="AlphaFoldDB" id="W4LMX7"/>
<dbReference type="GO" id="GO:0005092">
    <property type="term" value="F:GDP-dissociation inhibitor activity"/>
    <property type="evidence" value="ECO:0007669"/>
    <property type="project" value="TreeGrafter"/>
</dbReference>
<dbReference type="InterPro" id="IPR052386">
    <property type="entry name" value="GPSM"/>
</dbReference>
<reference evidence="4 5" key="1">
    <citation type="journal article" date="2014" name="Nature">
        <title>An environmental bacterial taxon with a large and distinct metabolic repertoire.</title>
        <authorList>
            <person name="Wilson M.C."/>
            <person name="Mori T."/>
            <person name="Ruckert C."/>
            <person name="Uria A.R."/>
            <person name="Helf M.J."/>
            <person name="Takada K."/>
            <person name="Gernert C."/>
            <person name="Steffens U.A."/>
            <person name="Heycke N."/>
            <person name="Schmitt S."/>
            <person name="Rinke C."/>
            <person name="Helfrich E.J."/>
            <person name="Brachmann A.O."/>
            <person name="Gurgui C."/>
            <person name="Wakimoto T."/>
            <person name="Kracht M."/>
            <person name="Crusemann M."/>
            <person name="Hentschel U."/>
            <person name="Abe I."/>
            <person name="Matsunaga S."/>
            <person name="Kalinowski J."/>
            <person name="Takeyama H."/>
            <person name="Piel J."/>
        </authorList>
    </citation>
    <scope>NUCLEOTIDE SEQUENCE [LARGE SCALE GENOMIC DNA]</scope>
    <source>
        <strain evidence="5">TSY1</strain>
    </source>
</reference>
<dbReference type="PANTHER" id="PTHR45954:SF1">
    <property type="entry name" value="LD33695P"/>
    <property type="match status" value="1"/>
</dbReference>
<sequence>MPSQVSASYKVDLAKALGETGEQEYARLMRVLLAAQGLFALVPVASDFSVEAREQLIQRLKQDLQTQGIALHIVSLNRERWDVLQALAEAAPPAGTPAVIAVVGLEETPGLVQELGTTPRRPPALALLNNTREGVRAQFPFPLILWCAPLAFVALQEHAPDFYDHFVGLAEFLDADPQIPLAEQRRRTSDTEQVFFSDPTNLPGSQAAVAFYTDLVERHPEPSHARARGLLGLAEVLWSLSTADVETRLAQALEATEEALTLLIDMEPSSELARGKVIQGNILRDLPTAERAYTLASAIQNYEEALQIYTEQEFPEQWAATQVNLGNVYQELPIGNRGTNIQQAITFYQAALRVRTEHDFPVDWAMIQNSLGAAHQNLPTSDKATNLQQAIDYHRATLRVYTEHAFPVNWAITQNNLGAAYMELPTGDRASNLRLSITCYEAALRVCTEHDFPIDWARTQYNLGVAYQILPTGDRATNLQQAIAYYEAALRVHTEHDFPVDWADTQHNLGIAYQELSTGDRTANLKHAITCFKAAARGYEAAALTEEADQVKQLIASLQEQQH</sequence>
<comment type="subcellular location">
    <subcellularLocation>
        <location evidence="1">Cytoplasm</location>
    </subcellularLocation>
</comment>
<proteinExistence type="predicted"/>
<dbReference type="InterPro" id="IPR019734">
    <property type="entry name" value="TPR_rpt"/>
</dbReference>
<dbReference type="GO" id="GO:0001965">
    <property type="term" value="F:G-protein alpha-subunit binding"/>
    <property type="evidence" value="ECO:0007669"/>
    <property type="project" value="TreeGrafter"/>
</dbReference>